<keyword evidence="7" id="KW-0645">Protease</keyword>
<feature type="transmembrane region" description="Helical" evidence="6">
    <location>
        <begin position="26"/>
        <end position="46"/>
    </location>
</feature>
<name>A0A378T7Z1_9MYCO</name>
<dbReference type="GO" id="GO:0016020">
    <property type="term" value="C:membrane"/>
    <property type="evidence" value="ECO:0007669"/>
    <property type="project" value="UniProtKB-SubCell"/>
</dbReference>
<evidence type="ECO:0000313" key="7">
    <source>
        <dbReference type="EMBL" id="STZ56932.1"/>
    </source>
</evidence>
<comment type="subcellular location">
    <subcellularLocation>
        <location evidence="1">Membrane</location>
        <topology evidence="1">Single-pass membrane protein</topology>
    </subcellularLocation>
</comment>
<dbReference type="Pfam" id="PF04228">
    <property type="entry name" value="Zn_peptidase"/>
    <property type="match status" value="1"/>
</dbReference>
<evidence type="ECO:0000256" key="3">
    <source>
        <dbReference type="ARBA" id="ARBA00022989"/>
    </source>
</evidence>
<dbReference type="EMBL" id="UGQT01000001">
    <property type="protein sequence ID" value="STZ56932.1"/>
    <property type="molecule type" value="Genomic_DNA"/>
</dbReference>
<dbReference type="PANTHER" id="PTHR30168">
    <property type="entry name" value="PUTATIVE MEMBRANE PROTEIN YPFJ"/>
    <property type="match status" value="1"/>
</dbReference>
<reference evidence="7 8" key="1">
    <citation type="submission" date="2018-06" db="EMBL/GenBank/DDBJ databases">
        <authorList>
            <consortium name="Pathogen Informatics"/>
            <person name="Doyle S."/>
        </authorList>
    </citation>
    <scope>NUCLEOTIDE SEQUENCE [LARGE SCALE GENOMIC DNA]</scope>
    <source>
        <strain evidence="7 8">NCTC10821</strain>
    </source>
</reference>
<keyword evidence="3 6" id="KW-1133">Transmembrane helix</keyword>
<dbReference type="GO" id="GO:0008237">
    <property type="term" value="F:metallopeptidase activity"/>
    <property type="evidence" value="ECO:0007669"/>
    <property type="project" value="UniProtKB-KW"/>
</dbReference>
<evidence type="ECO:0000256" key="2">
    <source>
        <dbReference type="ARBA" id="ARBA00022692"/>
    </source>
</evidence>
<dbReference type="RefSeq" id="WP_115277347.1">
    <property type="nucleotide sequence ID" value="NZ_AP022600.1"/>
</dbReference>
<protein>
    <submittedName>
        <fullName evidence="7">Putative metalloprotease</fullName>
    </submittedName>
</protein>
<dbReference type="InterPro" id="IPR007343">
    <property type="entry name" value="Uncharacterised_pept_Zn_put"/>
</dbReference>
<keyword evidence="7" id="KW-0378">Hydrolase</keyword>
<gene>
    <name evidence="7" type="ORF">NCTC10821_00425</name>
</gene>
<feature type="region of interest" description="Disordered" evidence="5">
    <location>
        <begin position="1"/>
        <end position="24"/>
    </location>
</feature>
<keyword evidence="8" id="KW-1185">Reference proteome</keyword>
<evidence type="ECO:0000256" key="1">
    <source>
        <dbReference type="ARBA" id="ARBA00004167"/>
    </source>
</evidence>
<evidence type="ECO:0000256" key="6">
    <source>
        <dbReference type="SAM" id="Phobius"/>
    </source>
</evidence>
<sequence length="294" mass="30728">MTFNEGMRIDTSTTSSSGGRGPGRGMAIGGGVGGLLIVVLAVFLGVDPGEIMSQQPLDTQGVEAPGVDISACRTGVDANTNVDCRVIATGNSVDAVWAQLMPDYTRPQMRLFTGSVDTACGPATSDVGPFYCPGDQTAYFDTDFFDVLKTQFGSSGGPLAQEYVVAHEYGHHVQNLTGDLGRAQQGAQGAEGNGVRTELQADCYAGVWAHYAAITKQPGTDVTFLQPLTGTDINDALSAAASVGDDRIQQASTGRVNPEAWTHGSAEQRQKWFTEGYRTGQPGACDTFSAGDLG</sequence>
<dbReference type="SUPFAM" id="SSF55486">
    <property type="entry name" value="Metalloproteases ('zincins'), catalytic domain"/>
    <property type="match status" value="1"/>
</dbReference>
<dbReference type="AlphaFoldDB" id="A0A378T7Z1"/>
<keyword evidence="4 6" id="KW-0472">Membrane</keyword>
<keyword evidence="2 6" id="KW-0812">Transmembrane</keyword>
<organism evidence="7 8">
    <name type="scientific">Mycolicibacterium tokaiense</name>
    <dbReference type="NCBI Taxonomy" id="39695"/>
    <lineage>
        <taxon>Bacteria</taxon>
        <taxon>Bacillati</taxon>
        <taxon>Actinomycetota</taxon>
        <taxon>Actinomycetes</taxon>
        <taxon>Mycobacteriales</taxon>
        <taxon>Mycobacteriaceae</taxon>
        <taxon>Mycolicibacterium</taxon>
    </lineage>
</organism>
<evidence type="ECO:0000313" key="8">
    <source>
        <dbReference type="Proteomes" id="UP000254978"/>
    </source>
</evidence>
<keyword evidence="7" id="KW-0482">Metalloprotease</keyword>
<dbReference type="PANTHER" id="PTHR30168:SF0">
    <property type="entry name" value="INNER MEMBRANE PROTEIN"/>
    <property type="match status" value="1"/>
</dbReference>
<dbReference type="GO" id="GO:0006508">
    <property type="term" value="P:proteolysis"/>
    <property type="evidence" value="ECO:0007669"/>
    <property type="project" value="UniProtKB-KW"/>
</dbReference>
<dbReference type="Proteomes" id="UP000254978">
    <property type="component" value="Unassembled WGS sequence"/>
</dbReference>
<evidence type="ECO:0000256" key="4">
    <source>
        <dbReference type="ARBA" id="ARBA00023136"/>
    </source>
</evidence>
<proteinExistence type="predicted"/>
<evidence type="ECO:0000256" key="5">
    <source>
        <dbReference type="SAM" id="MobiDB-lite"/>
    </source>
</evidence>
<accession>A0A378T7Z1</accession>
<dbReference type="OrthoDB" id="9774900at2"/>